<feature type="domain" description="Protein kinase" evidence="1">
    <location>
        <begin position="1"/>
        <end position="113"/>
    </location>
</feature>
<dbReference type="OrthoDB" id="676594at2759"/>
<reference evidence="2" key="1">
    <citation type="submission" date="2022-05" db="EMBL/GenBank/DDBJ databases">
        <title>The Musa troglodytarum L. genome provides insights into the mechanism of non-climacteric behaviour and enrichment of carotenoids.</title>
        <authorList>
            <person name="Wang J."/>
        </authorList>
    </citation>
    <scope>NUCLEOTIDE SEQUENCE</scope>
    <source>
        <tissue evidence="2">Leaf</tissue>
    </source>
</reference>
<dbReference type="AlphaFoldDB" id="A0A9E7JNK7"/>
<keyword evidence="2" id="KW-0808">Transferase</keyword>
<dbReference type="PANTHER" id="PTHR45631:SF202">
    <property type="entry name" value="SENESCENCE-INDUCED RECEPTOR-LIKE SERINE_THREONINE-PROTEIN KINASE"/>
    <property type="match status" value="1"/>
</dbReference>
<keyword evidence="2" id="KW-0675">Receptor</keyword>
<evidence type="ECO:0000259" key="1">
    <source>
        <dbReference type="PROSITE" id="PS50011"/>
    </source>
</evidence>
<dbReference type="Gene3D" id="1.10.510.10">
    <property type="entry name" value="Transferase(Phosphotransferase) domain 1"/>
    <property type="match status" value="2"/>
</dbReference>
<dbReference type="PROSITE" id="PS50011">
    <property type="entry name" value="PROTEIN_KINASE_DOM"/>
    <property type="match status" value="1"/>
</dbReference>
<dbReference type="EMBL" id="CP097504">
    <property type="protein sequence ID" value="URD87675.1"/>
    <property type="molecule type" value="Genomic_DNA"/>
</dbReference>
<name>A0A9E7JNK7_9LILI</name>
<gene>
    <name evidence="2" type="ORF">MUK42_35648</name>
</gene>
<dbReference type="GO" id="GO:0005524">
    <property type="term" value="F:ATP binding"/>
    <property type="evidence" value="ECO:0007669"/>
    <property type="project" value="InterPro"/>
</dbReference>
<dbReference type="PANTHER" id="PTHR45631">
    <property type="entry name" value="OS07G0107800 PROTEIN-RELATED"/>
    <property type="match status" value="1"/>
</dbReference>
<dbReference type="InterPro" id="IPR008271">
    <property type="entry name" value="Ser/Thr_kinase_AS"/>
</dbReference>
<dbReference type="Pfam" id="PF00069">
    <property type="entry name" value="Pkinase"/>
    <property type="match status" value="1"/>
</dbReference>
<keyword evidence="3" id="KW-1185">Reference proteome</keyword>
<dbReference type="GO" id="GO:0004672">
    <property type="term" value="F:protein kinase activity"/>
    <property type="evidence" value="ECO:0007669"/>
    <property type="project" value="InterPro"/>
</dbReference>
<keyword evidence="2" id="KW-0418">Kinase</keyword>
<evidence type="ECO:0000313" key="2">
    <source>
        <dbReference type="EMBL" id="URD87675.1"/>
    </source>
</evidence>
<proteinExistence type="predicted"/>
<dbReference type="SUPFAM" id="SSF56112">
    <property type="entry name" value="Protein kinase-like (PK-like)"/>
    <property type="match status" value="1"/>
</dbReference>
<dbReference type="InterPro" id="IPR000719">
    <property type="entry name" value="Prot_kinase_dom"/>
</dbReference>
<sequence length="113" mass="12941">MEFLAEVITQFLLGLSQRSLVSLIGYCNDSNYLVFVCKFKPRGSLQEHLKGLDYLHRGCEPTIIHRDVKSSNILLVEHLEAKIADFGLSKDFPQPIWHSCLHNESGWHASWIC</sequence>
<dbReference type="PROSITE" id="PS00108">
    <property type="entry name" value="PROTEIN_KINASE_ST"/>
    <property type="match status" value="1"/>
</dbReference>
<organism evidence="2 3">
    <name type="scientific">Musa troglodytarum</name>
    <name type="common">fe'i banana</name>
    <dbReference type="NCBI Taxonomy" id="320322"/>
    <lineage>
        <taxon>Eukaryota</taxon>
        <taxon>Viridiplantae</taxon>
        <taxon>Streptophyta</taxon>
        <taxon>Embryophyta</taxon>
        <taxon>Tracheophyta</taxon>
        <taxon>Spermatophyta</taxon>
        <taxon>Magnoliopsida</taxon>
        <taxon>Liliopsida</taxon>
        <taxon>Zingiberales</taxon>
        <taxon>Musaceae</taxon>
        <taxon>Musa</taxon>
    </lineage>
</organism>
<dbReference type="InterPro" id="IPR011009">
    <property type="entry name" value="Kinase-like_dom_sf"/>
</dbReference>
<evidence type="ECO:0000313" key="3">
    <source>
        <dbReference type="Proteomes" id="UP001055439"/>
    </source>
</evidence>
<protein>
    <submittedName>
        <fullName evidence="2">Receptor-like serine threonine-protein kinase</fullName>
    </submittedName>
</protein>
<dbReference type="Proteomes" id="UP001055439">
    <property type="component" value="Chromosome 2"/>
</dbReference>
<accession>A0A9E7JNK7</accession>